<dbReference type="HOGENOM" id="CLU_2905609_0_0_1"/>
<gene>
    <name evidence="2" type="ORF">SETTUDRAFT_174518</name>
</gene>
<protein>
    <submittedName>
        <fullName evidence="2">Uncharacterized protein</fullName>
    </submittedName>
</protein>
<name>R0JTF6_EXST2</name>
<dbReference type="AlphaFoldDB" id="R0JTF6"/>
<dbReference type="RefSeq" id="XP_008031434.1">
    <property type="nucleotide sequence ID" value="XM_008033243.1"/>
</dbReference>
<organism evidence="2 3">
    <name type="scientific">Exserohilum turcicum (strain 28A)</name>
    <name type="common">Northern leaf blight fungus</name>
    <name type="synonym">Setosphaeria turcica</name>
    <dbReference type="NCBI Taxonomy" id="671987"/>
    <lineage>
        <taxon>Eukaryota</taxon>
        <taxon>Fungi</taxon>
        <taxon>Dikarya</taxon>
        <taxon>Ascomycota</taxon>
        <taxon>Pezizomycotina</taxon>
        <taxon>Dothideomycetes</taxon>
        <taxon>Pleosporomycetidae</taxon>
        <taxon>Pleosporales</taxon>
        <taxon>Pleosporineae</taxon>
        <taxon>Pleosporaceae</taxon>
        <taxon>Exserohilum</taxon>
    </lineage>
</organism>
<reference evidence="2 3" key="2">
    <citation type="journal article" date="2013" name="PLoS Genet.">
        <title>Comparative genome structure, secondary metabolite, and effector coding capacity across Cochliobolus pathogens.</title>
        <authorList>
            <person name="Condon B.J."/>
            <person name="Leng Y."/>
            <person name="Wu D."/>
            <person name="Bushley K.E."/>
            <person name="Ohm R.A."/>
            <person name="Otillar R."/>
            <person name="Martin J."/>
            <person name="Schackwitz W."/>
            <person name="Grimwood J."/>
            <person name="MohdZainudin N."/>
            <person name="Xue C."/>
            <person name="Wang R."/>
            <person name="Manning V.A."/>
            <person name="Dhillon B."/>
            <person name="Tu Z.J."/>
            <person name="Steffenson B.J."/>
            <person name="Salamov A."/>
            <person name="Sun H."/>
            <person name="Lowry S."/>
            <person name="LaButti K."/>
            <person name="Han J."/>
            <person name="Copeland A."/>
            <person name="Lindquist E."/>
            <person name="Barry K."/>
            <person name="Schmutz J."/>
            <person name="Baker S.E."/>
            <person name="Ciuffetti L.M."/>
            <person name="Grigoriev I.V."/>
            <person name="Zhong S."/>
            <person name="Turgeon B.G."/>
        </authorList>
    </citation>
    <scope>NUCLEOTIDE SEQUENCE [LARGE SCALE GENOMIC DNA]</scope>
    <source>
        <strain evidence="3">28A</strain>
    </source>
</reference>
<dbReference type="Proteomes" id="UP000016935">
    <property type="component" value="Unassembled WGS sequence"/>
</dbReference>
<sequence>MKFSTIAAIFVSLAIPASCIECYDAKPCSSFPCFGWCDGVFPATRIKGVEVPAQPGQCTCLF</sequence>
<accession>R0JTF6</accession>
<evidence type="ECO:0000313" key="3">
    <source>
        <dbReference type="Proteomes" id="UP000016935"/>
    </source>
</evidence>
<keyword evidence="1" id="KW-0732">Signal</keyword>
<dbReference type="GeneID" id="19401328"/>
<reference evidence="2 3" key="1">
    <citation type="journal article" date="2012" name="PLoS Pathog.">
        <title>Diverse lifestyles and strategies of plant pathogenesis encoded in the genomes of eighteen Dothideomycetes fungi.</title>
        <authorList>
            <person name="Ohm R.A."/>
            <person name="Feau N."/>
            <person name="Henrissat B."/>
            <person name="Schoch C.L."/>
            <person name="Horwitz B.A."/>
            <person name="Barry K.W."/>
            <person name="Condon B.J."/>
            <person name="Copeland A.C."/>
            <person name="Dhillon B."/>
            <person name="Glaser F."/>
            <person name="Hesse C.N."/>
            <person name="Kosti I."/>
            <person name="LaButti K."/>
            <person name="Lindquist E.A."/>
            <person name="Lucas S."/>
            <person name="Salamov A.A."/>
            <person name="Bradshaw R.E."/>
            <person name="Ciuffetti L."/>
            <person name="Hamelin R.C."/>
            <person name="Kema G.H.J."/>
            <person name="Lawrence C."/>
            <person name="Scott J.A."/>
            <person name="Spatafora J.W."/>
            <person name="Turgeon B.G."/>
            <person name="de Wit P.J.G.M."/>
            <person name="Zhong S."/>
            <person name="Goodwin S.B."/>
            <person name="Grigoriev I.V."/>
        </authorList>
    </citation>
    <scope>NUCLEOTIDE SEQUENCE [LARGE SCALE GENOMIC DNA]</scope>
    <source>
        <strain evidence="3">28A</strain>
    </source>
</reference>
<dbReference type="EMBL" id="KB908877">
    <property type="protein sequence ID" value="EOA80824.1"/>
    <property type="molecule type" value="Genomic_DNA"/>
</dbReference>
<feature type="signal peptide" evidence="1">
    <location>
        <begin position="1"/>
        <end position="19"/>
    </location>
</feature>
<feature type="chain" id="PRO_5004353689" evidence="1">
    <location>
        <begin position="20"/>
        <end position="62"/>
    </location>
</feature>
<keyword evidence="3" id="KW-1185">Reference proteome</keyword>
<evidence type="ECO:0000313" key="2">
    <source>
        <dbReference type="EMBL" id="EOA80824.1"/>
    </source>
</evidence>
<proteinExistence type="predicted"/>
<evidence type="ECO:0000256" key="1">
    <source>
        <dbReference type="SAM" id="SignalP"/>
    </source>
</evidence>